<dbReference type="PANTHER" id="PTHR40254">
    <property type="entry name" value="BLR0577 PROTEIN"/>
    <property type="match status" value="1"/>
</dbReference>
<comment type="caution">
    <text evidence="2">The sequence shown here is derived from an EMBL/GenBank/DDBJ whole genome shotgun (WGS) entry which is preliminary data.</text>
</comment>
<feature type="domain" description="FAD-dependent urate hydroxylase HpyO/Asp monooxygenase CreE-like FAD/NAD(P)-binding" evidence="1">
    <location>
        <begin position="11"/>
        <end position="162"/>
    </location>
</feature>
<gene>
    <name evidence="2" type="ORF">DI565_14555</name>
</gene>
<reference evidence="2 3" key="1">
    <citation type="submission" date="2017-08" db="EMBL/GenBank/DDBJ databases">
        <title>Infants hospitalized years apart are colonized by the same room-sourced microbial strains.</title>
        <authorList>
            <person name="Brooks B."/>
            <person name="Olm M.R."/>
            <person name="Firek B.A."/>
            <person name="Baker R."/>
            <person name="Thomas B.C."/>
            <person name="Morowitz M.J."/>
            <person name="Banfield J.F."/>
        </authorList>
    </citation>
    <scope>NUCLEOTIDE SEQUENCE [LARGE SCALE GENOMIC DNA]</scope>
    <source>
        <strain evidence="2">S2_005_003_R2_43</strain>
    </source>
</reference>
<sequence length="473" mass="50578">MSRTDERPTVAIVGGGFSGAVLAHQLVRRAPGRFRIVVVEPRPRLGGGVAYSTDDPAHRINVPAARMSFVPSDPCHFDRWLKRDGAFEADPEAVTPDGRAFPRRSVFGRYAAETIEPYLLAGDVEHLTAAATEIRRAGRGWRVLTSDGGTLAADVVAFSATHPSPSAPAPLKPLVGDPRFVVDTQDRRALDAVHGDARLLIVGTGLTMADVAASLEARGHRGPIVAISRRGLLSRGHALKGGEFGAFADAPSRTALALLRRVRRTVAEAEALGTPWQHVLDAVRAQGRAIWAALPERERRKVVRRLRPFWDVHRFRVAPQVEAAIARLVESGRLSLLVGQPIAASAGETGLTVDFRLRGGAIERRDFDAVALATGPAHRDLPKTSGLVAGLVADGVLRLDRVGLGFETDEASRAIGADGEASPSFFICGPLARGAFGELMGLPEVAKHAELVALEITRREDAVVSDEAVRRVA</sequence>
<dbReference type="AlphaFoldDB" id="A0A2W5K6M4"/>
<evidence type="ECO:0000259" key="1">
    <source>
        <dbReference type="Pfam" id="PF13454"/>
    </source>
</evidence>
<dbReference type="PANTHER" id="PTHR40254:SF1">
    <property type="entry name" value="BLR0577 PROTEIN"/>
    <property type="match status" value="1"/>
</dbReference>
<evidence type="ECO:0000313" key="3">
    <source>
        <dbReference type="Proteomes" id="UP000249577"/>
    </source>
</evidence>
<dbReference type="Pfam" id="PF13454">
    <property type="entry name" value="NAD_binding_9"/>
    <property type="match status" value="1"/>
</dbReference>
<dbReference type="Gene3D" id="3.50.50.60">
    <property type="entry name" value="FAD/NAD(P)-binding domain"/>
    <property type="match status" value="2"/>
</dbReference>
<accession>A0A2W5K6M4</accession>
<proteinExistence type="predicted"/>
<dbReference type="InterPro" id="IPR052189">
    <property type="entry name" value="L-asp_N-monooxygenase_NS-form"/>
</dbReference>
<dbReference type="EMBL" id="QFPN01000008">
    <property type="protein sequence ID" value="PZQ12902.1"/>
    <property type="molecule type" value="Genomic_DNA"/>
</dbReference>
<dbReference type="Proteomes" id="UP000249577">
    <property type="component" value="Unassembled WGS sequence"/>
</dbReference>
<name>A0A2W5K6M4_ANCNO</name>
<dbReference type="InterPro" id="IPR036188">
    <property type="entry name" value="FAD/NAD-bd_sf"/>
</dbReference>
<organism evidence="2 3">
    <name type="scientific">Ancylobacter novellus</name>
    <name type="common">Thiobacillus novellus</name>
    <dbReference type="NCBI Taxonomy" id="921"/>
    <lineage>
        <taxon>Bacteria</taxon>
        <taxon>Pseudomonadati</taxon>
        <taxon>Pseudomonadota</taxon>
        <taxon>Alphaproteobacteria</taxon>
        <taxon>Hyphomicrobiales</taxon>
        <taxon>Xanthobacteraceae</taxon>
        <taxon>Ancylobacter</taxon>
    </lineage>
</organism>
<dbReference type="InterPro" id="IPR038732">
    <property type="entry name" value="HpyO/CreE_NAD-binding"/>
</dbReference>
<protein>
    <recommendedName>
        <fullName evidence="1">FAD-dependent urate hydroxylase HpyO/Asp monooxygenase CreE-like FAD/NAD(P)-binding domain-containing protein</fullName>
    </recommendedName>
</protein>
<evidence type="ECO:0000313" key="2">
    <source>
        <dbReference type="EMBL" id="PZQ12902.1"/>
    </source>
</evidence>
<dbReference type="SUPFAM" id="SSF51905">
    <property type="entry name" value="FAD/NAD(P)-binding domain"/>
    <property type="match status" value="1"/>
</dbReference>